<proteinExistence type="predicted"/>
<evidence type="ECO:0000313" key="2">
    <source>
        <dbReference type="Proteomes" id="UP001292182"/>
    </source>
</evidence>
<protein>
    <submittedName>
        <fullName evidence="1">Uncharacterized protein</fullName>
    </submittedName>
</protein>
<dbReference type="EMBL" id="JAOBTW010000004">
    <property type="protein sequence ID" value="MDZ7281369.1"/>
    <property type="molecule type" value="Genomic_DNA"/>
</dbReference>
<dbReference type="RefSeq" id="WP_322538783.1">
    <property type="nucleotide sequence ID" value="NZ_JAOBTW010000004.1"/>
</dbReference>
<comment type="caution">
    <text evidence="1">The sequence shown here is derived from an EMBL/GenBank/DDBJ whole genome shotgun (WGS) entry which is preliminary data.</text>
</comment>
<sequence>MTTLYLSEREKAAVRAIDQRKLEELIDEALSRETISGLYGLGLSECGPYVGNEMRAFERALADYVKAKAPKKRADLRGIAWLAGCDLGSAVRAMVERAGKEDNERALFRVDDMIRSPSCFREHMEIMVNFDWRSKPGDTLNFGSITFVYDVPERYDYTPLRDRPKRKPSAAKVEAERQGKLYREWEHLRVLAIHAVHKFLQKGGDPSTIPERFVATLSSRDRYLNNFSCDFWQKPDENGVRQQPRP</sequence>
<name>A0ABU5LN50_9SPHN</name>
<accession>A0ABU5LN50</accession>
<evidence type="ECO:0000313" key="1">
    <source>
        <dbReference type="EMBL" id="MDZ7281369.1"/>
    </source>
</evidence>
<keyword evidence="2" id="KW-1185">Reference proteome</keyword>
<organism evidence="1 2">
    <name type="scientific">Sphingomonas sanguinis</name>
    <dbReference type="NCBI Taxonomy" id="33051"/>
    <lineage>
        <taxon>Bacteria</taxon>
        <taxon>Pseudomonadati</taxon>
        <taxon>Pseudomonadota</taxon>
        <taxon>Alphaproteobacteria</taxon>
        <taxon>Sphingomonadales</taxon>
        <taxon>Sphingomonadaceae</taxon>
        <taxon>Sphingomonas</taxon>
    </lineage>
</organism>
<reference evidence="2" key="1">
    <citation type="submission" date="2023-07" db="EMBL/GenBank/DDBJ databases">
        <title>Whole genome sequence analysis of rice epiphytic Sphingomonas sanguinis OsEp_Plm_15B2.</title>
        <authorList>
            <person name="Sahu K.P."/>
            <person name="Asharani P."/>
            <person name="Reddy B."/>
            <person name="Kumar A."/>
        </authorList>
    </citation>
    <scope>NUCLEOTIDE SEQUENCE [LARGE SCALE GENOMIC DNA]</scope>
    <source>
        <strain evidence="2">OsEp_Plm_15B2</strain>
    </source>
</reference>
<gene>
    <name evidence="1" type="ORF">N4G62_04920</name>
</gene>
<dbReference type="Proteomes" id="UP001292182">
    <property type="component" value="Unassembled WGS sequence"/>
</dbReference>